<dbReference type="Gene3D" id="1.10.3720.10">
    <property type="entry name" value="MetI-like"/>
    <property type="match status" value="1"/>
</dbReference>
<dbReference type="PROSITE" id="PS50928">
    <property type="entry name" value="ABC_TM1"/>
    <property type="match status" value="1"/>
</dbReference>
<evidence type="ECO:0000256" key="1">
    <source>
        <dbReference type="ARBA" id="ARBA00004651"/>
    </source>
</evidence>
<evidence type="ECO:0000256" key="2">
    <source>
        <dbReference type="ARBA" id="ARBA00022692"/>
    </source>
</evidence>
<accession>A0ABV7LRG2</accession>
<evidence type="ECO:0000313" key="8">
    <source>
        <dbReference type="Proteomes" id="UP001595579"/>
    </source>
</evidence>
<feature type="transmembrane region" description="Helical" evidence="5">
    <location>
        <begin position="286"/>
        <end position="314"/>
    </location>
</feature>
<dbReference type="SUPFAM" id="SSF161098">
    <property type="entry name" value="MetI-like"/>
    <property type="match status" value="1"/>
</dbReference>
<protein>
    <submittedName>
        <fullName evidence="7">ABC transporter permease</fullName>
    </submittedName>
</protein>
<evidence type="ECO:0000259" key="6">
    <source>
        <dbReference type="PROSITE" id="PS50928"/>
    </source>
</evidence>
<dbReference type="InterPro" id="IPR035906">
    <property type="entry name" value="MetI-like_sf"/>
</dbReference>
<keyword evidence="8" id="KW-1185">Reference proteome</keyword>
<evidence type="ECO:0000256" key="4">
    <source>
        <dbReference type="ARBA" id="ARBA00023136"/>
    </source>
</evidence>
<keyword evidence="3 5" id="KW-1133">Transmembrane helix</keyword>
<dbReference type="PANTHER" id="PTHR43839">
    <property type="entry name" value="OPPC IN A BINDING PROTEIN-DEPENDENT TRANSPORT SYSTEM"/>
    <property type="match status" value="1"/>
</dbReference>
<keyword evidence="2 5" id="KW-0812">Transmembrane</keyword>
<dbReference type="EMBL" id="JBHRUG010000027">
    <property type="protein sequence ID" value="MFC3284528.1"/>
    <property type="molecule type" value="Genomic_DNA"/>
</dbReference>
<evidence type="ECO:0000256" key="5">
    <source>
        <dbReference type="RuleBase" id="RU363032"/>
    </source>
</evidence>
<proteinExistence type="inferred from homology"/>
<name>A0ABV7LRG2_9GAMM</name>
<feature type="transmembrane region" description="Helical" evidence="5">
    <location>
        <begin position="17"/>
        <end position="38"/>
    </location>
</feature>
<dbReference type="CDD" id="cd06261">
    <property type="entry name" value="TM_PBP2"/>
    <property type="match status" value="1"/>
</dbReference>
<keyword evidence="5" id="KW-0813">Transport</keyword>
<comment type="caution">
    <text evidence="7">The sequence shown here is derived from an EMBL/GenBank/DDBJ whole genome shotgun (WGS) entry which is preliminary data.</text>
</comment>
<comment type="subcellular location">
    <subcellularLocation>
        <location evidence="1 5">Cell membrane</location>
        <topology evidence="1 5">Multi-pass membrane protein</topology>
    </subcellularLocation>
</comment>
<dbReference type="Pfam" id="PF00528">
    <property type="entry name" value="BPD_transp_1"/>
    <property type="match status" value="1"/>
</dbReference>
<dbReference type="PANTHER" id="PTHR43839:SF1">
    <property type="entry name" value="OPPC IN A BINDING PROTEIN-DEPENDENT TRANSPORT SYSTEM"/>
    <property type="match status" value="1"/>
</dbReference>
<feature type="transmembrane region" description="Helical" evidence="5">
    <location>
        <begin position="233"/>
        <end position="266"/>
    </location>
</feature>
<evidence type="ECO:0000313" key="7">
    <source>
        <dbReference type="EMBL" id="MFC3284528.1"/>
    </source>
</evidence>
<organism evidence="7 8">
    <name type="scientific">Litchfieldella rifensis</name>
    <dbReference type="NCBI Taxonomy" id="762643"/>
    <lineage>
        <taxon>Bacteria</taxon>
        <taxon>Pseudomonadati</taxon>
        <taxon>Pseudomonadota</taxon>
        <taxon>Gammaproteobacteria</taxon>
        <taxon>Oceanospirillales</taxon>
        <taxon>Halomonadaceae</taxon>
        <taxon>Litchfieldella</taxon>
    </lineage>
</organism>
<sequence>MRGWLDGLRELRRYPSAIMGMAIILALVGLSLYTVIAIPYSQALELWRGGEHWRMTPANAGPVWADRLTGGEQPRTITVSSADADIEEHAFEGGRRLRIPLTFDYDYEGFPSEINLYLRAEGHEQQPFARLVWKTPDGREISLGGHRIGREERISISQDRALERRLGGMVPHVGLLAESDTQAVPRAQPGRYTLLVDAVVFDERAGLEASLVLYGRVHGIAGTDHQRRDLSVALMWGTPVALAFGLLAAVGTTITTLIIAALGVWYRGWIDATIQRLTEVNMILPMLPILVMVGTLYSTSIWLMLGVVVLLGIFSAGIKMYRAMLLPIREAPYIEAAQAYGAGNLRIVMRYMIPRILPVLIPTFVTLIPTFVFLEASLAVLGLGDPVLPTWGKVLNDAQTQSALYNGYYYWVLEPAALLMLSGLGFAMLGFALDRVFNPRLRSL</sequence>
<dbReference type="RefSeq" id="WP_386774596.1">
    <property type="nucleotide sequence ID" value="NZ_JBHRUG010000027.1"/>
</dbReference>
<feature type="transmembrane region" description="Helical" evidence="5">
    <location>
        <begin position="356"/>
        <end position="381"/>
    </location>
</feature>
<dbReference type="Proteomes" id="UP001595579">
    <property type="component" value="Unassembled WGS sequence"/>
</dbReference>
<feature type="domain" description="ABC transmembrane type-1" evidence="6">
    <location>
        <begin position="242"/>
        <end position="430"/>
    </location>
</feature>
<feature type="transmembrane region" description="Helical" evidence="5">
    <location>
        <begin position="408"/>
        <end position="433"/>
    </location>
</feature>
<keyword evidence="4 5" id="KW-0472">Membrane</keyword>
<evidence type="ECO:0000256" key="3">
    <source>
        <dbReference type="ARBA" id="ARBA00022989"/>
    </source>
</evidence>
<gene>
    <name evidence="7" type="ORF">ACFOEV_13030</name>
</gene>
<comment type="similarity">
    <text evidence="5">Belongs to the binding-protein-dependent transport system permease family.</text>
</comment>
<dbReference type="InterPro" id="IPR000515">
    <property type="entry name" value="MetI-like"/>
</dbReference>
<reference evidence="8" key="1">
    <citation type="journal article" date="2019" name="Int. J. Syst. Evol. Microbiol.">
        <title>The Global Catalogue of Microorganisms (GCM) 10K type strain sequencing project: providing services to taxonomists for standard genome sequencing and annotation.</title>
        <authorList>
            <consortium name="The Broad Institute Genomics Platform"/>
            <consortium name="The Broad Institute Genome Sequencing Center for Infectious Disease"/>
            <person name="Wu L."/>
            <person name="Ma J."/>
        </authorList>
    </citation>
    <scope>NUCLEOTIDE SEQUENCE [LARGE SCALE GENOMIC DNA]</scope>
    <source>
        <strain evidence="8">CECT 7698</strain>
    </source>
</reference>